<dbReference type="SUPFAM" id="SSF103473">
    <property type="entry name" value="MFS general substrate transporter"/>
    <property type="match status" value="1"/>
</dbReference>
<evidence type="ECO:0000259" key="7">
    <source>
        <dbReference type="PROSITE" id="PS50850"/>
    </source>
</evidence>
<dbReference type="PROSITE" id="PS50850">
    <property type="entry name" value="MFS"/>
    <property type="match status" value="1"/>
</dbReference>
<keyword evidence="3 6" id="KW-0812">Transmembrane</keyword>
<evidence type="ECO:0000313" key="8">
    <source>
        <dbReference type="EMBL" id="MFH4974744.1"/>
    </source>
</evidence>
<evidence type="ECO:0000313" key="9">
    <source>
        <dbReference type="Proteomes" id="UP001608902"/>
    </source>
</evidence>
<keyword evidence="9" id="KW-1185">Reference proteome</keyword>
<keyword evidence="5 6" id="KW-0472">Membrane</keyword>
<gene>
    <name evidence="8" type="ORF">AB6A40_001453</name>
</gene>
<dbReference type="InterPro" id="IPR020846">
    <property type="entry name" value="MFS_dom"/>
</dbReference>
<evidence type="ECO:0000256" key="1">
    <source>
        <dbReference type="ARBA" id="ARBA00004141"/>
    </source>
</evidence>
<dbReference type="Proteomes" id="UP001608902">
    <property type="component" value="Unassembled WGS sequence"/>
</dbReference>
<feature type="transmembrane region" description="Helical" evidence="6">
    <location>
        <begin position="211"/>
        <end position="232"/>
    </location>
</feature>
<dbReference type="PRINTS" id="PR00171">
    <property type="entry name" value="SUGRTRNSPORT"/>
</dbReference>
<feature type="transmembrane region" description="Helical" evidence="6">
    <location>
        <begin position="181"/>
        <end position="199"/>
    </location>
</feature>
<dbReference type="AlphaFoldDB" id="A0ABD6E471"/>
<feature type="transmembrane region" description="Helical" evidence="6">
    <location>
        <begin position="53"/>
        <end position="72"/>
    </location>
</feature>
<proteinExistence type="predicted"/>
<accession>A0ABD6E471</accession>
<sequence>MIVPLYIGEASPSLIRGQLITGFQLMITFGLMCSSIFAGGFSYIDPENVGWRLMFAFAAIPAIIQLFGFIILPESPRWLYSHGHFEQTHRVLTQIYNFDEEWIRHELRELAGDLKIEKKAREKIGDSYVISRIFTTPHVRKALLLGCALQALQQLSGVNTVLYYTTSIIRSAGVTDSHTTIWISVAITGVNFLATFIPLSIVERIGRRKLLLTSMAGVVVSLIALGTSFLMINVYSAQVILPDNITSSSMLTSRCMFYSNCDYCVTNEDCGFCHIEGRDMGTCLPFDYLQPEYSVVGDCSQQSQIAHRWEHNFCKSQQAPLPITIIIIYLIFFAIGYAPIPWVVNAEFYPLWARSTCVSLSTFTNWIFNLFISLTFLSLSQAITKFGAFYFYAGLTTIGFIIVFVALPETRGYDIEKIETLFMTKKEIQELENASKKLPDLPRMRTPIRVKFADII</sequence>
<evidence type="ECO:0000256" key="4">
    <source>
        <dbReference type="ARBA" id="ARBA00022989"/>
    </source>
</evidence>
<dbReference type="InterPro" id="IPR050814">
    <property type="entry name" value="Myo-inositol_Transporter"/>
</dbReference>
<feature type="transmembrane region" description="Helical" evidence="6">
    <location>
        <begin position="389"/>
        <end position="407"/>
    </location>
</feature>
<dbReference type="PANTHER" id="PTHR48020">
    <property type="entry name" value="PROTON MYO-INOSITOL COTRANSPORTER"/>
    <property type="match status" value="1"/>
</dbReference>
<reference evidence="8 9" key="1">
    <citation type="submission" date="2024-08" db="EMBL/GenBank/DDBJ databases">
        <title>Gnathostoma spinigerum genome.</title>
        <authorList>
            <person name="Gonzalez-Bertolin B."/>
            <person name="Monzon S."/>
            <person name="Zaballos A."/>
            <person name="Jimenez P."/>
            <person name="Dekumyoy P."/>
            <person name="Varona S."/>
            <person name="Cuesta I."/>
            <person name="Sumanam S."/>
            <person name="Adisakwattana P."/>
            <person name="Gasser R.B."/>
            <person name="Hernandez-Gonzalez A."/>
            <person name="Young N.D."/>
            <person name="Perteguer M.J."/>
        </authorList>
    </citation>
    <scope>NUCLEOTIDE SEQUENCE [LARGE SCALE GENOMIC DNA]</scope>
    <source>
        <strain evidence="8">AL3</strain>
        <tissue evidence="8">Liver</tissue>
    </source>
</reference>
<dbReference type="InterPro" id="IPR036259">
    <property type="entry name" value="MFS_trans_sf"/>
</dbReference>
<feature type="transmembrane region" description="Helical" evidence="6">
    <location>
        <begin position="356"/>
        <end position="377"/>
    </location>
</feature>
<dbReference type="InterPro" id="IPR003663">
    <property type="entry name" value="Sugar/inositol_transpt"/>
</dbReference>
<name>A0ABD6E471_9BILA</name>
<feature type="transmembrane region" description="Helical" evidence="6">
    <location>
        <begin position="20"/>
        <end position="41"/>
    </location>
</feature>
<dbReference type="PANTHER" id="PTHR48020:SF12">
    <property type="entry name" value="PROTON MYO-INOSITOL COTRANSPORTER"/>
    <property type="match status" value="1"/>
</dbReference>
<dbReference type="GO" id="GO:0016020">
    <property type="term" value="C:membrane"/>
    <property type="evidence" value="ECO:0007669"/>
    <property type="project" value="UniProtKB-SubCell"/>
</dbReference>
<evidence type="ECO:0000256" key="2">
    <source>
        <dbReference type="ARBA" id="ARBA00022448"/>
    </source>
</evidence>
<keyword evidence="2" id="KW-0813">Transport</keyword>
<evidence type="ECO:0000256" key="3">
    <source>
        <dbReference type="ARBA" id="ARBA00022692"/>
    </source>
</evidence>
<protein>
    <recommendedName>
        <fullName evidence="7">Major facilitator superfamily (MFS) profile domain-containing protein</fullName>
    </recommendedName>
</protein>
<feature type="transmembrane region" description="Helical" evidence="6">
    <location>
        <begin position="321"/>
        <end position="344"/>
    </location>
</feature>
<evidence type="ECO:0000256" key="5">
    <source>
        <dbReference type="ARBA" id="ARBA00023136"/>
    </source>
</evidence>
<evidence type="ECO:0000256" key="6">
    <source>
        <dbReference type="SAM" id="Phobius"/>
    </source>
</evidence>
<comment type="caution">
    <text evidence="8">The sequence shown here is derived from an EMBL/GenBank/DDBJ whole genome shotgun (WGS) entry which is preliminary data.</text>
</comment>
<comment type="subcellular location">
    <subcellularLocation>
        <location evidence="1">Membrane</location>
        <topology evidence="1">Multi-pass membrane protein</topology>
    </subcellularLocation>
</comment>
<dbReference type="InterPro" id="IPR005828">
    <property type="entry name" value="MFS_sugar_transport-like"/>
</dbReference>
<dbReference type="EMBL" id="JBGFUD010000542">
    <property type="protein sequence ID" value="MFH4974744.1"/>
    <property type="molecule type" value="Genomic_DNA"/>
</dbReference>
<dbReference type="Gene3D" id="1.20.1250.20">
    <property type="entry name" value="MFS general substrate transporter like domains"/>
    <property type="match status" value="2"/>
</dbReference>
<dbReference type="Pfam" id="PF00083">
    <property type="entry name" value="Sugar_tr"/>
    <property type="match status" value="2"/>
</dbReference>
<keyword evidence="4 6" id="KW-1133">Transmembrane helix</keyword>
<organism evidence="8 9">
    <name type="scientific">Gnathostoma spinigerum</name>
    <dbReference type="NCBI Taxonomy" id="75299"/>
    <lineage>
        <taxon>Eukaryota</taxon>
        <taxon>Metazoa</taxon>
        <taxon>Ecdysozoa</taxon>
        <taxon>Nematoda</taxon>
        <taxon>Chromadorea</taxon>
        <taxon>Rhabditida</taxon>
        <taxon>Spirurina</taxon>
        <taxon>Gnathostomatomorpha</taxon>
        <taxon>Gnathostomatoidea</taxon>
        <taxon>Gnathostomatidae</taxon>
        <taxon>Gnathostoma</taxon>
    </lineage>
</organism>
<feature type="domain" description="Major facilitator superfamily (MFS) profile" evidence="7">
    <location>
        <begin position="1"/>
        <end position="411"/>
    </location>
</feature>